<comment type="caution">
    <text evidence="3">The sequence shown here is derived from an EMBL/GenBank/DDBJ whole genome shotgun (WGS) entry which is preliminary data.</text>
</comment>
<dbReference type="InterPro" id="IPR025371">
    <property type="entry name" value="BT_3044-like_C"/>
</dbReference>
<accession>A0A4Q0MF63</accession>
<dbReference type="EMBL" id="RXOC01000002">
    <property type="protein sequence ID" value="RXF71833.1"/>
    <property type="molecule type" value="Genomic_DNA"/>
</dbReference>
<dbReference type="Gene3D" id="2.60.40.1740">
    <property type="entry name" value="hypothetical protein (bacova_03559)"/>
    <property type="match status" value="1"/>
</dbReference>
<sequence length="327" mass="37807">MKKSYIQIFLFSLIIICSSCNDEWKDEQYQRYIGFKAPLWGEGVTNIFVRYKGGEKTTFQQPLVVSGSTLNDKNITVHIGLDPDTLKVLNYERFQNREDFYYKELSSQYFSMPSTVDIKAGEDTALLPIGFTFDGIDLVEKWVLPLTIQNDPSYGYTAHPRKNYRKALLRVNPFNSYSGTYSGTALKTAMVGHENETALKKNEIRSYVVNENTIFVYAGIVDEERQDRRNYKVYMTFSPTGSVTLHADNPSLKFKVNRDASYTILEKMDETIPYLKHRYITINNIDYNYTDYTTNPGITTEFRVSGSLILERKLNTQIPDEDQAIQW</sequence>
<evidence type="ECO:0000259" key="1">
    <source>
        <dbReference type="Pfam" id="PF14274"/>
    </source>
</evidence>
<reference evidence="3 4" key="1">
    <citation type="submission" date="2018-12" db="EMBL/GenBank/DDBJ databases">
        <title>The Draft Genome Sequence of the Soil Bacterium Pedobacter tournemirensis R1.</title>
        <authorList>
            <person name="He J."/>
        </authorList>
    </citation>
    <scope>NUCLEOTIDE SEQUENCE [LARGE SCALE GENOMIC DNA]</scope>
    <source>
        <strain evidence="3 4">R1</strain>
    </source>
</reference>
<evidence type="ECO:0000313" key="3">
    <source>
        <dbReference type="EMBL" id="RXF71833.1"/>
    </source>
</evidence>
<evidence type="ECO:0000313" key="4">
    <source>
        <dbReference type="Proteomes" id="UP000290848"/>
    </source>
</evidence>
<dbReference type="Gene3D" id="2.40.128.440">
    <property type="entry name" value="Uncharacterised protein PF14274, DUF4361"/>
    <property type="match status" value="1"/>
</dbReference>
<dbReference type="InterPro" id="IPR032509">
    <property type="entry name" value="DUF4973"/>
</dbReference>
<feature type="domain" description="BT-3044-like C-terminal" evidence="1">
    <location>
        <begin position="165"/>
        <end position="307"/>
    </location>
</feature>
<dbReference type="RefSeq" id="WP_128768082.1">
    <property type="nucleotide sequence ID" value="NZ_RXOC01000002.1"/>
</dbReference>
<dbReference type="Proteomes" id="UP000290848">
    <property type="component" value="Unassembled WGS sequence"/>
</dbReference>
<feature type="domain" description="DUF4973" evidence="2">
    <location>
        <begin position="24"/>
        <end position="152"/>
    </location>
</feature>
<dbReference type="Pfam" id="PF16343">
    <property type="entry name" value="DUF4973"/>
    <property type="match status" value="1"/>
</dbReference>
<organism evidence="3 4">
    <name type="scientific">Arcticibacter tournemirensis</name>
    <dbReference type="NCBI Taxonomy" id="699437"/>
    <lineage>
        <taxon>Bacteria</taxon>
        <taxon>Pseudomonadati</taxon>
        <taxon>Bacteroidota</taxon>
        <taxon>Sphingobacteriia</taxon>
        <taxon>Sphingobacteriales</taxon>
        <taxon>Sphingobacteriaceae</taxon>
        <taxon>Arcticibacter</taxon>
    </lineage>
</organism>
<dbReference type="Pfam" id="PF14274">
    <property type="entry name" value="BT_3044-like_C"/>
    <property type="match status" value="1"/>
</dbReference>
<dbReference type="AlphaFoldDB" id="A0A4Q0MF63"/>
<gene>
    <name evidence="3" type="ORF">EKH83_03870</name>
</gene>
<proteinExistence type="predicted"/>
<name>A0A4Q0MF63_9SPHI</name>
<evidence type="ECO:0000259" key="2">
    <source>
        <dbReference type="Pfam" id="PF16343"/>
    </source>
</evidence>
<protein>
    <submittedName>
        <fullName evidence="3">DUF4973 domain-containing protein</fullName>
    </submittedName>
</protein>